<evidence type="ECO:0000313" key="2">
    <source>
        <dbReference type="EMBL" id="CAH1779214.1"/>
    </source>
</evidence>
<proteinExistence type="predicted"/>
<dbReference type="EMBL" id="CAIIXF020000003">
    <property type="protein sequence ID" value="CAH1779214.1"/>
    <property type="molecule type" value="Genomic_DNA"/>
</dbReference>
<dbReference type="AlphaFoldDB" id="A0A8S4NDN2"/>
<gene>
    <name evidence="2" type="ORF">OFUS_LOCUS6042</name>
</gene>
<dbReference type="Proteomes" id="UP000749559">
    <property type="component" value="Unassembled WGS sequence"/>
</dbReference>
<keyword evidence="3" id="KW-1185">Reference proteome</keyword>
<keyword evidence="1" id="KW-0732">Signal</keyword>
<evidence type="ECO:0000256" key="1">
    <source>
        <dbReference type="SAM" id="SignalP"/>
    </source>
</evidence>
<protein>
    <recommendedName>
        <fullName evidence="4">Secreted protein</fullName>
    </recommendedName>
</protein>
<organism evidence="2 3">
    <name type="scientific">Owenia fusiformis</name>
    <name type="common">Polychaete worm</name>
    <dbReference type="NCBI Taxonomy" id="6347"/>
    <lineage>
        <taxon>Eukaryota</taxon>
        <taxon>Metazoa</taxon>
        <taxon>Spiralia</taxon>
        <taxon>Lophotrochozoa</taxon>
        <taxon>Annelida</taxon>
        <taxon>Polychaeta</taxon>
        <taxon>Sedentaria</taxon>
        <taxon>Canalipalpata</taxon>
        <taxon>Sabellida</taxon>
        <taxon>Oweniida</taxon>
        <taxon>Oweniidae</taxon>
        <taxon>Owenia</taxon>
    </lineage>
</organism>
<evidence type="ECO:0008006" key="4">
    <source>
        <dbReference type="Google" id="ProtNLM"/>
    </source>
</evidence>
<accession>A0A8S4NDN2</accession>
<sequence>MRRQVALCLVLVVNCMYGLPLDLESPEDEPALVKCVGSNGQSYLKGDLWVDVVDGVDNICRCLPYYTRRIDVFSPLELPRHLRTRLTKLCFLDGCSRGDRVFPPYTEIVAHDGCISKCIPGTDPVDNMRAQYSTFHFKETSMCNH</sequence>
<name>A0A8S4NDN2_OWEFU</name>
<reference evidence="2" key="1">
    <citation type="submission" date="2022-03" db="EMBL/GenBank/DDBJ databases">
        <authorList>
            <person name="Martin C."/>
        </authorList>
    </citation>
    <scope>NUCLEOTIDE SEQUENCE</scope>
</reference>
<feature type="chain" id="PRO_5035789545" description="Secreted protein" evidence="1">
    <location>
        <begin position="21"/>
        <end position="145"/>
    </location>
</feature>
<feature type="signal peptide" evidence="1">
    <location>
        <begin position="1"/>
        <end position="20"/>
    </location>
</feature>
<comment type="caution">
    <text evidence="2">The sequence shown here is derived from an EMBL/GenBank/DDBJ whole genome shotgun (WGS) entry which is preliminary data.</text>
</comment>
<evidence type="ECO:0000313" key="3">
    <source>
        <dbReference type="Proteomes" id="UP000749559"/>
    </source>
</evidence>